<evidence type="ECO:0000256" key="2">
    <source>
        <dbReference type="ARBA" id="ARBA00022555"/>
    </source>
</evidence>
<dbReference type="EMBL" id="BASD01000018">
    <property type="protein sequence ID" value="GAD19142.1"/>
    <property type="molecule type" value="Genomic_DNA"/>
</dbReference>
<dbReference type="SUPFAM" id="SSF53178">
    <property type="entry name" value="Peptidyl-tRNA hydrolase-like"/>
    <property type="match status" value="1"/>
</dbReference>
<dbReference type="Gene3D" id="3.40.50.1470">
    <property type="entry name" value="Peptidyl-tRNA hydrolase"/>
    <property type="match status" value="1"/>
</dbReference>
<evidence type="ECO:0000256" key="1">
    <source>
        <dbReference type="ARBA" id="ARBA00013260"/>
    </source>
</evidence>
<comment type="function">
    <text evidence="7">Catalyzes the release of premature peptidyl moieties from peptidyl-tRNA molecules trapped in stalled 50S ribosomal subunits, and thus maintains levels of free tRNAs and 50S ribosomes.</text>
</comment>
<gene>
    <name evidence="7" type="primary">pth</name>
    <name evidence="9" type="ORF">HFN_0273</name>
</gene>
<evidence type="ECO:0000256" key="6">
    <source>
        <dbReference type="ARBA" id="ARBA00050038"/>
    </source>
</evidence>
<dbReference type="eggNOG" id="COG0193">
    <property type="taxonomic scope" value="Bacteria"/>
</dbReference>
<dbReference type="GO" id="GO:0004045">
    <property type="term" value="F:peptidyl-tRNA hydrolase activity"/>
    <property type="evidence" value="ECO:0007669"/>
    <property type="project" value="UniProtKB-UniRule"/>
</dbReference>
<name>T1DW57_9HELI</name>
<comment type="similarity">
    <text evidence="5 7">Belongs to the PTH family.</text>
</comment>
<dbReference type="HAMAP" id="MF_00083">
    <property type="entry name" value="Pept_tRNA_hydro_bact"/>
    <property type="match status" value="1"/>
</dbReference>
<dbReference type="GO" id="GO:0000049">
    <property type="term" value="F:tRNA binding"/>
    <property type="evidence" value="ECO:0007669"/>
    <property type="project" value="UniProtKB-UniRule"/>
</dbReference>
<feature type="compositionally biased region" description="Polar residues" evidence="8">
    <location>
        <begin position="228"/>
        <end position="252"/>
    </location>
</feature>
<feature type="compositionally biased region" description="Low complexity" evidence="8">
    <location>
        <begin position="254"/>
        <end position="268"/>
    </location>
</feature>
<keyword evidence="3 7" id="KW-0378">Hydrolase</keyword>
<accession>T1DW57</accession>
<dbReference type="NCBIfam" id="TIGR00447">
    <property type="entry name" value="pth"/>
    <property type="match status" value="1"/>
</dbReference>
<dbReference type="PROSITE" id="PS01196">
    <property type="entry name" value="PEPT_TRNA_HYDROL_2"/>
    <property type="match status" value="1"/>
</dbReference>
<feature type="site" description="Stabilizes the basic form of H active site to accept a proton" evidence="7">
    <location>
        <position position="128"/>
    </location>
</feature>
<evidence type="ECO:0000256" key="5">
    <source>
        <dbReference type="ARBA" id="ARBA00038063"/>
    </source>
</evidence>
<dbReference type="CDD" id="cd00462">
    <property type="entry name" value="PTH"/>
    <property type="match status" value="1"/>
</dbReference>
<dbReference type="GO" id="GO:0005737">
    <property type="term" value="C:cytoplasm"/>
    <property type="evidence" value="ECO:0007669"/>
    <property type="project" value="UniProtKB-SubCell"/>
</dbReference>
<comment type="subcellular location">
    <subcellularLocation>
        <location evidence="7">Cytoplasm</location>
    </subcellularLocation>
</comment>
<evidence type="ECO:0000256" key="4">
    <source>
        <dbReference type="ARBA" id="ARBA00022884"/>
    </source>
</evidence>
<dbReference type="Proteomes" id="UP000018143">
    <property type="component" value="Unassembled WGS sequence"/>
</dbReference>
<dbReference type="GO" id="GO:0072344">
    <property type="term" value="P:rescue of stalled ribosome"/>
    <property type="evidence" value="ECO:0007669"/>
    <property type="project" value="UniProtKB-UniRule"/>
</dbReference>
<dbReference type="PANTHER" id="PTHR17224">
    <property type="entry name" value="PEPTIDYL-TRNA HYDROLASE"/>
    <property type="match status" value="1"/>
</dbReference>
<feature type="compositionally biased region" description="Low complexity" evidence="8">
    <location>
        <begin position="284"/>
        <end position="297"/>
    </location>
</feature>
<dbReference type="Pfam" id="PF01195">
    <property type="entry name" value="Pept_tRNA_hydro"/>
    <property type="match status" value="1"/>
</dbReference>
<evidence type="ECO:0000256" key="7">
    <source>
        <dbReference type="HAMAP-Rule" id="MF_00083"/>
    </source>
</evidence>
<dbReference type="InterPro" id="IPR036416">
    <property type="entry name" value="Pept_tRNA_hydro_sf"/>
</dbReference>
<comment type="function">
    <text evidence="7">Hydrolyzes ribosome-free peptidyl-tRNAs (with 1 or more amino acids incorporated), which drop off the ribosome during protein synthesis, or as a result of ribosome stalling.</text>
</comment>
<feature type="site" description="Discriminates between blocked and unblocked aminoacyl-tRNA" evidence="7">
    <location>
        <position position="51"/>
    </location>
</feature>
<keyword evidence="2 7" id="KW-0820">tRNA-binding</keyword>
<evidence type="ECO:0000256" key="3">
    <source>
        <dbReference type="ARBA" id="ARBA00022801"/>
    </source>
</evidence>
<reference evidence="9 10" key="1">
    <citation type="journal article" date="2013" name="Genome Announc.">
        <title>Draft Genome Sequence of Helicobacter fennelliae Strain MRY12-0050, Isolated from a Bacteremia Patient.</title>
        <authorList>
            <person name="Rimbara E."/>
            <person name="Matsui M."/>
            <person name="Mori S."/>
            <person name="Suzuki S."/>
            <person name="Suzuki M."/>
            <person name="Kim H."/>
            <person name="Sekizuka T."/>
            <person name="Kuroda M."/>
            <person name="Shibayama K."/>
        </authorList>
    </citation>
    <scope>NUCLEOTIDE SEQUENCE [LARGE SCALE GENOMIC DNA]</scope>
    <source>
        <strain evidence="9 10">MRY12-0050</strain>
    </source>
</reference>
<feature type="binding site" evidence="7">
    <location>
        <position position="105"/>
    </location>
    <ligand>
        <name>tRNA</name>
        <dbReference type="ChEBI" id="CHEBI:17843"/>
    </ligand>
</feature>
<evidence type="ECO:0000313" key="9">
    <source>
        <dbReference type="EMBL" id="GAD19142.1"/>
    </source>
</evidence>
<proteinExistence type="inferred from homology"/>
<comment type="catalytic activity">
    <reaction evidence="7">
        <text>an N-acyl-L-alpha-aminoacyl-tRNA + H2O = an N-acyl-L-amino acid + a tRNA + H(+)</text>
        <dbReference type="Rhea" id="RHEA:54448"/>
        <dbReference type="Rhea" id="RHEA-COMP:10123"/>
        <dbReference type="Rhea" id="RHEA-COMP:13883"/>
        <dbReference type="ChEBI" id="CHEBI:15377"/>
        <dbReference type="ChEBI" id="CHEBI:15378"/>
        <dbReference type="ChEBI" id="CHEBI:59874"/>
        <dbReference type="ChEBI" id="CHEBI:78442"/>
        <dbReference type="ChEBI" id="CHEBI:138191"/>
        <dbReference type="EC" id="3.1.1.29"/>
    </reaction>
</comment>
<comment type="caution">
    <text evidence="9">The sequence shown here is derived from an EMBL/GenBank/DDBJ whole genome shotgun (WGS) entry which is preliminary data.</text>
</comment>
<dbReference type="OrthoDB" id="9800507at2"/>
<dbReference type="EC" id="3.1.1.29" evidence="1 7"/>
<sequence length="306" mass="33742">MEAFVAQKSDLSSECLQNPTSFSCHLVLDDCFDSCLNDCLLNDCLIVGLGNPGAKYRNNRHNIGFVIVDELARVLQLEFVDSPKFKAQIAQYKKIFLLKPQTFMNNSGEAVALVVNFYKIKNIIVIHDEIDIGFGAIRLKIGGSSGGHNGLKSIDLALGRSDYMRVRFGVGKGKDVISYVLGDFTKDEQERLGELIHTSVEAVLFYLKSGDFQKTQNNFTIKAPKPQNLATQSHTKNPPSPISHKSQLSPTLSAKLKQQAQQARQILQNPQTLQATQTAQSPKTTQTQPNQPNPTNTHANGANKDT</sequence>
<feature type="binding site" evidence="7">
    <location>
        <position position="149"/>
    </location>
    <ligand>
        <name>tRNA</name>
        <dbReference type="ChEBI" id="CHEBI:17843"/>
    </ligand>
</feature>
<dbReference type="GO" id="GO:0006515">
    <property type="term" value="P:protein quality control for misfolded or incompletely synthesized proteins"/>
    <property type="evidence" value="ECO:0007669"/>
    <property type="project" value="UniProtKB-UniRule"/>
</dbReference>
<keyword evidence="10" id="KW-1185">Reference proteome</keyword>
<dbReference type="InterPro" id="IPR001328">
    <property type="entry name" value="Pept_tRNA_hydro"/>
</dbReference>
<feature type="binding site" evidence="7">
    <location>
        <position position="56"/>
    </location>
    <ligand>
        <name>tRNA</name>
        <dbReference type="ChEBI" id="CHEBI:17843"/>
    </ligand>
</feature>
<dbReference type="InterPro" id="IPR018171">
    <property type="entry name" value="Pept_tRNA_hydro_CS"/>
</dbReference>
<dbReference type="AlphaFoldDB" id="T1DW57"/>
<feature type="binding site" evidence="7">
    <location>
        <position position="103"/>
    </location>
    <ligand>
        <name>tRNA</name>
        <dbReference type="ChEBI" id="CHEBI:17843"/>
    </ligand>
</feature>
<feature type="active site" description="Proton acceptor" evidence="7">
    <location>
        <position position="61"/>
    </location>
</feature>
<dbReference type="PANTHER" id="PTHR17224:SF1">
    <property type="entry name" value="PEPTIDYL-TRNA HYDROLASE"/>
    <property type="match status" value="1"/>
</dbReference>
<organism evidence="9 10">
    <name type="scientific">Helicobacter fennelliae MRY12-0050</name>
    <dbReference type="NCBI Taxonomy" id="1325130"/>
    <lineage>
        <taxon>Bacteria</taxon>
        <taxon>Pseudomonadati</taxon>
        <taxon>Campylobacterota</taxon>
        <taxon>Epsilonproteobacteria</taxon>
        <taxon>Campylobacterales</taxon>
        <taxon>Helicobacteraceae</taxon>
        <taxon>Helicobacter</taxon>
    </lineage>
</organism>
<feature type="compositionally biased region" description="Polar residues" evidence="8">
    <location>
        <begin position="269"/>
        <end position="283"/>
    </location>
</feature>
<keyword evidence="4 7" id="KW-0694">RNA-binding</keyword>
<dbReference type="PROSITE" id="PS01195">
    <property type="entry name" value="PEPT_TRNA_HYDROL_1"/>
    <property type="match status" value="1"/>
</dbReference>
<dbReference type="FunFam" id="3.40.50.1470:FF:000001">
    <property type="entry name" value="Peptidyl-tRNA hydrolase"/>
    <property type="match status" value="1"/>
</dbReference>
<protein>
    <recommendedName>
        <fullName evidence="6 7">Peptidyl-tRNA hydrolase</fullName>
        <shortName evidence="7">Pth</shortName>
        <ecNumber evidence="1 7">3.1.1.29</ecNumber>
    </recommendedName>
</protein>
<feature type="region of interest" description="Disordered" evidence="8">
    <location>
        <begin position="222"/>
        <end position="306"/>
    </location>
</feature>
<evidence type="ECO:0000256" key="8">
    <source>
        <dbReference type="SAM" id="MobiDB-lite"/>
    </source>
</evidence>
<dbReference type="STRING" id="1325130.HFN_0273"/>
<comment type="subunit">
    <text evidence="7">Monomer.</text>
</comment>
<keyword evidence="7" id="KW-0963">Cytoplasm</keyword>
<evidence type="ECO:0000313" key="10">
    <source>
        <dbReference type="Proteomes" id="UP000018143"/>
    </source>
</evidence>